<keyword evidence="1" id="KW-0812">Transmembrane</keyword>
<organism evidence="2">
    <name type="scientific">Culex pipiens</name>
    <name type="common">House mosquito</name>
    <dbReference type="NCBI Taxonomy" id="7175"/>
    <lineage>
        <taxon>Eukaryota</taxon>
        <taxon>Metazoa</taxon>
        <taxon>Ecdysozoa</taxon>
        <taxon>Arthropoda</taxon>
        <taxon>Hexapoda</taxon>
        <taxon>Insecta</taxon>
        <taxon>Pterygota</taxon>
        <taxon>Neoptera</taxon>
        <taxon>Endopterygota</taxon>
        <taxon>Diptera</taxon>
        <taxon>Nematocera</taxon>
        <taxon>Culicoidea</taxon>
        <taxon>Culicidae</taxon>
        <taxon>Culicinae</taxon>
        <taxon>Culicini</taxon>
        <taxon>Culex</taxon>
        <taxon>Culex</taxon>
    </lineage>
</organism>
<feature type="transmembrane region" description="Helical" evidence="1">
    <location>
        <begin position="20"/>
        <end position="44"/>
    </location>
</feature>
<reference evidence="2" key="1">
    <citation type="submission" date="2021-05" db="EMBL/GenBank/DDBJ databases">
        <authorList>
            <person name="Alioto T."/>
            <person name="Alioto T."/>
            <person name="Gomez Garrido J."/>
        </authorList>
    </citation>
    <scope>NUCLEOTIDE SEQUENCE</scope>
</reference>
<evidence type="ECO:0000313" key="2">
    <source>
        <dbReference type="EMBL" id="CAG6459144.1"/>
    </source>
</evidence>
<accession>A0A8D8AKT9</accession>
<sequence length="198" mass="20280">MVMVVDLMARFFFATAGDSFLPTILAEPLLLLTITIFFVMGLVVEISLTSSSTGATTGATVDRLPVLEVVEMVLSSSSSLSSITIGMLSMSNLSSSGGGTLATTTLVVLAGRSCTMEAGATLTTSTIVSRFFFSGMVTISGGGCSTITSAVSISFCRCRFLGLMVFECTGDELFDLTSTISWSSTTAALGGITGASGS</sequence>
<keyword evidence="1" id="KW-1133">Transmembrane helix</keyword>
<dbReference type="AlphaFoldDB" id="A0A8D8AKT9"/>
<evidence type="ECO:0000256" key="1">
    <source>
        <dbReference type="SAM" id="Phobius"/>
    </source>
</evidence>
<name>A0A8D8AKT9_CULPI</name>
<keyword evidence="1" id="KW-0472">Membrane</keyword>
<dbReference type="EMBL" id="HBUE01036990">
    <property type="protein sequence ID" value="CAG6459144.1"/>
    <property type="molecule type" value="Transcribed_RNA"/>
</dbReference>
<proteinExistence type="predicted"/>
<protein>
    <submittedName>
        <fullName evidence="2">(northern house mosquito) hypothetical protein</fullName>
    </submittedName>
</protein>